<evidence type="ECO:0000256" key="5">
    <source>
        <dbReference type="ARBA" id="ARBA00022898"/>
    </source>
</evidence>
<dbReference type="Gene3D" id="3.90.1150.10">
    <property type="entry name" value="Aspartate Aminotransferase, domain 1"/>
    <property type="match status" value="1"/>
</dbReference>
<dbReference type="Pfam" id="PF00155">
    <property type="entry name" value="Aminotran_1_2"/>
    <property type="match status" value="1"/>
</dbReference>
<dbReference type="CDD" id="cd00609">
    <property type="entry name" value="AAT_like"/>
    <property type="match status" value="1"/>
</dbReference>
<dbReference type="EMBL" id="UINC01001440">
    <property type="protein sequence ID" value="SUZ80765.1"/>
    <property type="molecule type" value="Genomic_DNA"/>
</dbReference>
<gene>
    <name evidence="7" type="ORF">METZ01_LOCUS33619</name>
</gene>
<dbReference type="InterPro" id="IPR015421">
    <property type="entry name" value="PyrdxlP-dep_Trfase_major"/>
</dbReference>
<dbReference type="InterPro" id="IPR050596">
    <property type="entry name" value="AspAT/PAT-like"/>
</dbReference>
<comment type="similarity">
    <text evidence="2">Belongs to the class-I pyridoxal-phosphate-dependent aminotransferase family.</text>
</comment>
<evidence type="ECO:0000256" key="4">
    <source>
        <dbReference type="ARBA" id="ARBA00022679"/>
    </source>
</evidence>
<name>A0A381QN12_9ZZZZ</name>
<dbReference type="PANTHER" id="PTHR46383">
    <property type="entry name" value="ASPARTATE AMINOTRANSFERASE"/>
    <property type="match status" value="1"/>
</dbReference>
<accession>A0A381QN12</accession>
<dbReference type="InterPro" id="IPR015424">
    <property type="entry name" value="PyrdxlP-dep_Trfase"/>
</dbReference>
<keyword evidence="3" id="KW-0032">Aminotransferase</keyword>
<evidence type="ECO:0000256" key="1">
    <source>
        <dbReference type="ARBA" id="ARBA00001933"/>
    </source>
</evidence>
<evidence type="ECO:0000256" key="3">
    <source>
        <dbReference type="ARBA" id="ARBA00022576"/>
    </source>
</evidence>
<keyword evidence="4" id="KW-0808">Transferase</keyword>
<dbReference type="PROSITE" id="PS00105">
    <property type="entry name" value="AA_TRANSFER_CLASS_1"/>
    <property type="match status" value="1"/>
</dbReference>
<evidence type="ECO:0000259" key="6">
    <source>
        <dbReference type="Pfam" id="PF00155"/>
    </source>
</evidence>
<keyword evidence="5" id="KW-0663">Pyridoxal phosphate</keyword>
<dbReference type="GO" id="GO:0030170">
    <property type="term" value="F:pyridoxal phosphate binding"/>
    <property type="evidence" value="ECO:0007669"/>
    <property type="project" value="InterPro"/>
</dbReference>
<dbReference type="Gene3D" id="3.40.640.10">
    <property type="entry name" value="Type I PLP-dependent aspartate aminotransferase-like (Major domain)"/>
    <property type="match status" value="1"/>
</dbReference>
<dbReference type="InterPro" id="IPR004839">
    <property type="entry name" value="Aminotransferase_I/II_large"/>
</dbReference>
<comment type="cofactor">
    <cofactor evidence="1">
        <name>pyridoxal 5'-phosphate</name>
        <dbReference type="ChEBI" id="CHEBI:597326"/>
    </cofactor>
</comment>
<reference evidence="7" key="1">
    <citation type="submission" date="2018-05" db="EMBL/GenBank/DDBJ databases">
        <authorList>
            <person name="Lanie J.A."/>
            <person name="Ng W.-L."/>
            <person name="Kazmierczak K.M."/>
            <person name="Andrzejewski T.M."/>
            <person name="Davidsen T.M."/>
            <person name="Wayne K.J."/>
            <person name="Tettelin H."/>
            <person name="Glass J.I."/>
            <person name="Rusch D."/>
            <person name="Podicherti R."/>
            <person name="Tsui H.-C.T."/>
            <person name="Winkler M.E."/>
        </authorList>
    </citation>
    <scope>NUCLEOTIDE SEQUENCE</scope>
</reference>
<feature type="non-terminal residue" evidence="7">
    <location>
        <position position="1"/>
    </location>
</feature>
<feature type="domain" description="Aminotransferase class I/classII large" evidence="6">
    <location>
        <begin position="29"/>
        <end position="378"/>
    </location>
</feature>
<evidence type="ECO:0000256" key="2">
    <source>
        <dbReference type="ARBA" id="ARBA00007441"/>
    </source>
</evidence>
<dbReference type="InterPro" id="IPR015422">
    <property type="entry name" value="PyrdxlP-dep_Trfase_small"/>
</dbReference>
<sequence length="387" mass="41865">VRESNRIQEVRPPIVPVVERMISATPGTISMAQGMVAFAPPYQAIDALATFHDDPASYRYGPVEGLPSLIEALEEKLINENGIHVRPNSQLVVTAGSNMAFVHALLAIADFGDEIILVTPFYFNHEMAVVMAGCRSVPVAVDEHCQLQLDLIRAALTSRTRAVVTISPNNPTGVVYSQTVLSEVNSLCRERGIYHIHDEAYEYFVYDDATHFSPGSITDAGAHTISMYSFSKAYGFAGWRVGYMVIPKALSGAMDKIQDTVLISPPAASQRAALGALSAGASYCRLHLPALAKARQVLLDELSQLSDLCTVPPATGAMYYLVRIHKTIGALELVTRLIHEHQVAVMPGTTFGITDSCTLRISYGALDYESAREGASRLASGLRAILS</sequence>
<dbReference type="InterPro" id="IPR004838">
    <property type="entry name" value="NHTrfase_class1_PyrdxlP-BS"/>
</dbReference>
<organism evidence="7">
    <name type="scientific">marine metagenome</name>
    <dbReference type="NCBI Taxonomy" id="408172"/>
    <lineage>
        <taxon>unclassified sequences</taxon>
        <taxon>metagenomes</taxon>
        <taxon>ecological metagenomes</taxon>
    </lineage>
</organism>
<proteinExistence type="inferred from homology"/>
<dbReference type="GO" id="GO:0008483">
    <property type="term" value="F:transaminase activity"/>
    <property type="evidence" value="ECO:0007669"/>
    <property type="project" value="UniProtKB-KW"/>
</dbReference>
<dbReference type="PANTHER" id="PTHR46383:SF5">
    <property type="entry name" value="AMINOTRANSFERASE CLASS I_CLASSII DOMAIN-CONTAINING PROTEIN"/>
    <property type="match status" value="1"/>
</dbReference>
<evidence type="ECO:0000313" key="7">
    <source>
        <dbReference type="EMBL" id="SUZ80765.1"/>
    </source>
</evidence>
<dbReference type="GO" id="GO:0006520">
    <property type="term" value="P:amino acid metabolic process"/>
    <property type="evidence" value="ECO:0007669"/>
    <property type="project" value="InterPro"/>
</dbReference>
<dbReference type="SUPFAM" id="SSF53383">
    <property type="entry name" value="PLP-dependent transferases"/>
    <property type="match status" value="1"/>
</dbReference>
<protein>
    <recommendedName>
        <fullName evidence="6">Aminotransferase class I/classII large domain-containing protein</fullName>
    </recommendedName>
</protein>
<dbReference type="AlphaFoldDB" id="A0A381QN12"/>
<dbReference type="NCBIfam" id="NF004621">
    <property type="entry name" value="PRK05957.1"/>
    <property type="match status" value="1"/>
</dbReference>